<accession>A0A8T7M6I3</accession>
<dbReference type="Gene3D" id="3.40.50.150">
    <property type="entry name" value="Vaccinia Virus protein VP39"/>
    <property type="match status" value="1"/>
</dbReference>
<evidence type="ECO:0000313" key="2">
    <source>
        <dbReference type="EMBL" id="NWJ47656.1"/>
    </source>
</evidence>
<proteinExistence type="predicted"/>
<dbReference type="GO" id="GO:0032259">
    <property type="term" value="P:methylation"/>
    <property type="evidence" value="ECO:0007669"/>
    <property type="project" value="UniProtKB-KW"/>
</dbReference>
<evidence type="ECO:0000313" key="5">
    <source>
        <dbReference type="Proteomes" id="UP001431572"/>
    </source>
</evidence>
<dbReference type="RefSeq" id="WP_341471443.1">
    <property type="nucleotide sequence ID" value="NZ_CP128400.1"/>
</dbReference>
<dbReference type="Pfam" id="PF08241">
    <property type="entry name" value="Methyltransf_11"/>
    <property type="match status" value="1"/>
</dbReference>
<dbReference type="InterPro" id="IPR013216">
    <property type="entry name" value="Methyltransf_11"/>
</dbReference>
<feature type="domain" description="Methyltransferase type 11" evidence="1">
    <location>
        <begin position="57"/>
        <end position="153"/>
    </location>
</feature>
<reference evidence="3" key="2">
    <citation type="journal article" date="2024" name="Nature">
        <title>Anoxygenic phototroph of the Chloroflexota uses a type I reaction centre.</title>
        <authorList>
            <person name="Tsuji J.M."/>
            <person name="Shaw N.A."/>
            <person name="Nagashima S."/>
            <person name="Venkiteswaran J.J."/>
            <person name="Schiff S.L."/>
            <person name="Watanabe T."/>
            <person name="Fukui M."/>
            <person name="Hanada S."/>
            <person name="Tank M."/>
            <person name="Neufeld J.D."/>
        </authorList>
    </citation>
    <scope>NUCLEOTIDE SEQUENCE</scope>
    <source>
        <strain evidence="3">L227-S17</strain>
    </source>
</reference>
<keyword evidence="5" id="KW-1185">Reference proteome</keyword>
<dbReference type="AlphaFoldDB" id="A0A8T7M6I3"/>
<keyword evidence="2" id="KW-0489">Methyltransferase</keyword>
<dbReference type="PANTHER" id="PTHR43591:SF24">
    <property type="entry name" value="2-METHOXY-6-POLYPRENYL-1,4-BENZOQUINOL METHYLASE, MITOCHONDRIAL"/>
    <property type="match status" value="1"/>
</dbReference>
<dbReference type="CDD" id="cd02440">
    <property type="entry name" value="AdoMet_MTases"/>
    <property type="match status" value="1"/>
</dbReference>
<evidence type="ECO:0000313" key="3">
    <source>
        <dbReference type="EMBL" id="WJW69562.1"/>
    </source>
</evidence>
<evidence type="ECO:0000313" key="4">
    <source>
        <dbReference type="Proteomes" id="UP000521676"/>
    </source>
</evidence>
<sequence>MLMPEATNQAYLLNQQYCSADNLKARIELHERYSTQNYPWQRWVFDHFKMPPQASVLELGCGTGKLWSANLDRIPTDWKVTLSDFSEGMLQATKNQLKELNCFEFSNFDAQAIPYSDASFDAIIANHMLYHLPDRKKGLTEIRRVLKPGGHFYAATNGLDHLQELGDLMVKFFDHNPHPTHARAFSLANGRSQLEAFFTSVELFLFEGNLHVTEAIPVVNYIVSYQHLTESQKNQIIEYVETEIARQGYFFIRKNTGLFIAC</sequence>
<evidence type="ECO:0000259" key="1">
    <source>
        <dbReference type="Pfam" id="PF08241"/>
    </source>
</evidence>
<name>A0A8T7M6I3_9CHLR</name>
<dbReference type="InterPro" id="IPR029063">
    <property type="entry name" value="SAM-dependent_MTases_sf"/>
</dbReference>
<dbReference type="SUPFAM" id="SSF53335">
    <property type="entry name" value="S-adenosyl-L-methionine-dependent methyltransferases"/>
    <property type="match status" value="1"/>
</dbReference>
<reference evidence="2 4" key="1">
    <citation type="submission" date="2020-06" db="EMBL/GenBank/DDBJ databases">
        <title>Anoxygenic phototrophic Chloroflexota member uses a Type I reaction center.</title>
        <authorList>
            <person name="Tsuji J.M."/>
            <person name="Shaw N.A."/>
            <person name="Nagashima S."/>
            <person name="Venkiteswaran J."/>
            <person name="Schiff S.L."/>
            <person name="Hanada S."/>
            <person name="Tank M."/>
            <person name="Neufeld J.D."/>
        </authorList>
    </citation>
    <scope>NUCLEOTIDE SEQUENCE [LARGE SCALE GENOMIC DNA]</scope>
    <source>
        <strain evidence="2">L227-S17</strain>
    </source>
</reference>
<dbReference type="EMBL" id="CP128400">
    <property type="protein sequence ID" value="WJW69562.1"/>
    <property type="molecule type" value="Genomic_DNA"/>
</dbReference>
<organism evidence="2 4">
    <name type="scientific">Candidatus Chlorohelix allophototropha</name>
    <dbReference type="NCBI Taxonomy" id="3003348"/>
    <lineage>
        <taxon>Bacteria</taxon>
        <taxon>Bacillati</taxon>
        <taxon>Chloroflexota</taxon>
        <taxon>Chloroflexia</taxon>
        <taxon>Candidatus Chloroheliales</taxon>
        <taxon>Candidatus Chloroheliaceae</taxon>
        <taxon>Candidatus Chlorohelix</taxon>
    </lineage>
</organism>
<dbReference type="Proteomes" id="UP001431572">
    <property type="component" value="Chromosome 2"/>
</dbReference>
<keyword evidence="2" id="KW-0808">Transferase</keyword>
<gene>
    <name evidence="2" type="ORF">HXX08_17520</name>
    <name evidence="3" type="ORF">OZ401_003186</name>
</gene>
<dbReference type="GO" id="GO:0008757">
    <property type="term" value="F:S-adenosylmethionine-dependent methyltransferase activity"/>
    <property type="evidence" value="ECO:0007669"/>
    <property type="project" value="InterPro"/>
</dbReference>
<dbReference type="PANTHER" id="PTHR43591">
    <property type="entry name" value="METHYLTRANSFERASE"/>
    <property type="match status" value="1"/>
</dbReference>
<dbReference type="EMBL" id="JACATZ010000003">
    <property type="protein sequence ID" value="NWJ47656.1"/>
    <property type="molecule type" value="Genomic_DNA"/>
</dbReference>
<protein>
    <submittedName>
        <fullName evidence="2">Class I SAM-dependent methyltransferase</fullName>
    </submittedName>
</protein>
<dbReference type="Proteomes" id="UP000521676">
    <property type="component" value="Unassembled WGS sequence"/>
</dbReference>